<keyword evidence="1" id="KW-0732">Signal</keyword>
<name>A0A512B210_9BACT</name>
<dbReference type="Gene3D" id="3.40.50.10610">
    <property type="entry name" value="ABC-type transport auxiliary lipoprotein component"/>
    <property type="match status" value="1"/>
</dbReference>
<organism evidence="2 3">
    <name type="scientific">Adhaeribacter aerolatus</name>
    <dbReference type="NCBI Taxonomy" id="670289"/>
    <lineage>
        <taxon>Bacteria</taxon>
        <taxon>Pseudomonadati</taxon>
        <taxon>Bacteroidota</taxon>
        <taxon>Cytophagia</taxon>
        <taxon>Cytophagales</taxon>
        <taxon>Hymenobacteraceae</taxon>
        <taxon>Adhaeribacter</taxon>
    </lineage>
</organism>
<sequence>MKKRLLFLLCFNLCLAYHHSRAQTTQPAPDVNFRQPWLNLQKLTFKSVESGVRKIYTHIKFKELTQKHHQVAILPVEIIIDQNEISHMPAQDLNHRAFVEAKNAYPILFASLQKEKVMHRYNINFQDISETQRILSENDLTPDKLKSTPAAKLAALLGVDAIITCSIVRDEKLVAEAKTLENLRRSKGLVGPSAGTATVNIYDGRNNELLWQFERLLTAGLGNNMHETMLNLGNRMAMAFPYFKPL</sequence>
<protein>
    <submittedName>
        <fullName evidence="2">Uncharacterized protein</fullName>
    </submittedName>
</protein>
<comment type="caution">
    <text evidence="2">The sequence shown here is derived from an EMBL/GenBank/DDBJ whole genome shotgun (WGS) entry which is preliminary data.</text>
</comment>
<proteinExistence type="predicted"/>
<dbReference type="OrthoDB" id="669636at2"/>
<dbReference type="RefSeq" id="WP_146901143.1">
    <property type="nucleotide sequence ID" value="NZ_BJYS01000029.1"/>
</dbReference>
<gene>
    <name evidence="2" type="ORF">AAE02nite_36570</name>
</gene>
<keyword evidence="3" id="KW-1185">Reference proteome</keyword>
<evidence type="ECO:0000313" key="3">
    <source>
        <dbReference type="Proteomes" id="UP000321532"/>
    </source>
</evidence>
<evidence type="ECO:0000256" key="1">
    <source>
        <dbReference type="SAM" id="SignalP"/>
    </source>
</evidence>
<evidence type="ECO:0000313" key="2">
    <source>
        <dbReference type="EMBL" id="GEO05993.1"/>
    </source>
</evidence>
<accession>A0A512B210</accession>
<reference evidence="2 3" key="1">
    <citation type="submission" date="2019-07" db="EMBL/GenBank/DDBJ databases">
        <title>Whole genome shotgun sequence of Adhaeribacter aerolatus NBRC 106133.</title>
        <authorList>
            <person name="Hosoyama A."/>
            <person name="Uohara A."/>
            <person name="Ohji S."/>
            <person name="Ichikawa N."/>
        </authorList>
    </citation>
    <scope>NUCLEOTIDE SEQUENCE [LARGE SCALE GENOMIC DNA]</scope>
    <source>
        <strain evidence="2 3">NBRC 106133</strain>
    </source>
</reference>
<dbReference type="EMBL" id="BJYS01000029">
    <property type="protein sequence ID" value="GEO05993.1"/>
    <property type="molecule type" value="Genomic_DNA"/>
</dbReference>
<feature type="chain" id="PRO_5021930425" evidence="1">
    <location>
        <begin position="23"/>
        <end position="246"/>
    </location>
</feature>
<feature type="signal peptide" evidence="1">
    <location>
        <begin position="1"/>
        <end position="22"/>
    </location>
</feature>
<dbReference type="AlphaFoldDB" id="A0A512B210"/>
<dbReference type="Proteomes" id="UP000321532">
    <property type="component" value="Unassembled WGS sequence"/>
</dbReference>